<feature type="modified residue" description="4-aspartylphosphate" evidence="6">
    <location>
        <position position="51"/>
    </location>
</feature>
<dbReference type="PANTHER" id="PTHR32071:SF119">
    <property type="entry name" value="SIGMA L-DEPENDENT TRANSCRIPTIONAL REGULATOR YPLP-RELATED"/>
    <property type="match status" value="1"/>
</dbReference>
<dbReference type="PROSITE" id="PS00675">
    <property type="entry name" value="SIGMA54_INTERACT_1"/>
    <property type="match status" value="1"/>
</dbReference>
<dbReference type="Gene3D" id="3.40.50.300">
    <property type="entry name" value="P-loop containing nucleotide triphosphate hydrolases"/>
    <property type="match status" value="1"/>
</dbReference>
<name>A0A7V5LTQ2_UNCW3</name>
<protein>
    <submittedName>
        <fullName evidence="9">Sigma-54-dependent Fis family transcriptional regulator</fullName>
    </submittedName>
</protein>
<gene>
    <name evidence="9" type="ORF">ENL43_04275</name>
</gene>
<dbReference type="Pfam" id="PF00158">
    <property type="entry name" value="Sigma54_activat"/>
    <property type="match status" value="1"/>
</dbReference>
<evidence type="ECO:0000256" key="6">
    <source>
        <dbReference type="PROSITE-ProRule" id="PRU00169"/>
    </source>
</evidence>
<dbReference type="PROSITE" id="PS00676">
    <property type="entry name" value="SIGMA54_INTERACT_2"/>
    <property type="match status" value="1"/>
</dbReference>
<feature type="non-terminal residue" evidence="9">
    <location>
        <position position="260"/>
    </location>
</feature>
<evidence type="ECO:0000313" key="9">
    <source>
        <dbReference type="EMBL" id="HHF53561.1"/>
    </source>
</evidence>
<sequence length="260" mass="29430">MRILIVDDEEKICLLLREFLSQRGYEVHYTLDSGRVGRMLERNNFDVVITDLKMQPVDGMELLKFIKKKYPETYVIIMTAFGTVKNAVQAMKEGAFDYLVKPFSLDELEISLKKIEDKIKLEWENKNLREGIARKYGEIIGKSEKINEIKELIIKVAPMDTTVLITGETGTGKELVARKIHEMSPRSPKPFVAVNISAFPDTLIESELFGYEKGAFTGASSPKPGLFEIADGGTLFIDEIGELSKPLQAKLLRVLQDRKI</sequence>
<reference evidence="9" key="1">
    <citation type="journal article" date="2020" name="mSystems">
        <title>Genome- and Community-Level Interaction Insights into Carbon Utilization and Element Cycling Functions of Hydrothermarchaeota in Hydrothermal Sediment.</title>
        <authorList>
            <person name="Zhou Z."/>
            <person name="Liu Y."/>
            <person name="Xu W."/>
            <person name="Pan J."/>
            <person name="Luo Z.H."/>
            <person name="Li M."/>
        </authorList>
    </citation>
    <scope>NUCLEOTIDE SEQUENCE [LARGE SCALE GENOMIC DNA]</scope>
    <source>
        <strain evidence="9">HyVt-96</strain>
    </source>
</reference>
<dbReference type="GO" id="GO:0006355">
    <property type="term" value="P:regulation of DNA-templated transcription"/>
    <property type="evidence" value="ECO:0007669"/>
    <property type="project" value="InterPro"/>
</dbReference>
<evidence type="ECO:0000256" key="1">
    <source>
        <dbReference type="ARBA" id="ARBA00022553"/>
    </source>
</evidence>
<dbReference type="SMART" id="SM00448">
    <property type="entry name" value="REC"/>
    <property type="match status" value="1"/>
</dbReference>
<dbReference type="InterPro" id="IPR025943">
    <property type="entry name" value="Sigma_54_int_dom_ATP-bd_2"/>
</dbReference>
<organism evidence="9">
    <name type="scientific">candidate division WOR-3 bacterium</name>
    <dbReference type="NCBI Taxonomy" id="2052148"/>
    <lineage>
        <taxon>Bacteria</taxon>
        <taxon>Bacteria division WOR-3</taxon>
    </lineage>
</organism>
<dbReference type="SUPFAM" id="SSF52540">
    <property type="entry name" value="P-loop containing nucleoside triphosphate hydrolases"/>
    <property type="match status" value="1"/>
</dbReference>
<dbReference type="EMBL" id="DRTX01000222">
    <property type="protein sequence ID" value="HHF53561.1"/>
    <property type="molecule type" value="Genomic_DNA"/>
</dbReference>
<dbReference type="PROSITE" id="PS50045">
    <property type="entry name" value="SIGMA54_INTERACT_4"/>
    <property type="match status" value="1"/>
</dbReference>
<keyword evidence="3" id="KW-0067">ATP-binding</keyword>
<dbReference type="CDD" id="cd00009">
    <property type="entry name" value="AAA"/>
    <property type="match status" value="1"/>
</dbReference>
<dbReference type="InterPro" id="IPR025662">
    <property type="entry name" value="Sigma_54_int_dom_ATP-bd_1"/>
</dbReference>
<feature type="domain" description="Sigma-54 factor interaction" evidence="7">
    <location>
        <begin position="139"/>
        <end position="260"/>
    </location>
</feature>
<dbReference type="InterPro" id="IPR027417">
    <property type="entry name" value="P-loop_NTPase"/>
</dbReference>
<dbReference type="InterPro" id="IPR011006">
    <property type="entry name" value="CheY-like_superfamily"/>
</dbReference>
<evidence type="ECO:0000259" key="8">
    <source>
        <dbReference type="PROSITE" id="PS50110"/>
    </source>
</evidence>
<evidence type="ECO:0000256" key="5">
    <source>
        <dbReference type="ARBA" id="ARBA00023163"/>
    </source>
</evidence>
<feature type="domain" description="Response regulatory" evidence="8">
    <location>
        <begin position="2"/>
        <end position="116"/>
    </location>
</feature>
<evidence type="ECO:0000256" key="3">
    <source>
        <dbReference type="ARBA" id="ARBA00022840"/>
    </source>
</evidence>
<keyword evidence="5" id="KW-0804">Transcription</keyword>
<accession>A0A7V5LTQ2</accession>
<dbReference type="AlphaFoldDB" id="A0A7V5LTQ2"/>
<comment type="caution">
    <text evidence="9">The sequence shown here is derived from an EMBL/GenBank/DDBJ whole genome shotgun (WGS) entry which is preliminary data.</text>
</comment>
<dbReference type="SUPFAM" id="SSF52172">
    <property type="entry name" value="CheY-like"/>
    <property type="match status" value="1"/>
</dbReference>
<keyword evidence="2" id="KW-0547">Nucleotide-binding</keyword>
<dbReference type="Proteomes" id="UP000886050">
    <property type="component" value="Unassembled WGS sequence"/>
</dbReference>
<evidence type="ECO:0000256" key="4">
    <source>
        <dbReference type="ARBA" id="ARBA00023015"/>
    </source>
</evidence>
<keyword evidence="1 6" id="KW-0597">Phosphoprotein</keyword>
<dbReference type="GO" id="GO:0005524">
    <property type="term" value="F:ATP binding"/>
    <property type="evidence" value="ECO:0007669"/>
    <property type="project" value="UniProtKB-KW"/>
</dbReference>
<evidence type="ECO:0000259" key="7">
    <source>
        <dbReference type="PROSITE" id="PS50045"/>
    </source>
</evidence>
<dbReference type="Gene3D" id="3.40.50.2300">
    <property type="match status" value="1"/>
</dbReference>
<proteinExistence type="predicted"/>
<dbReference type="PROSITE" id="PS50110">
    <property type="entry name" value="RESPONSE_REGULATORY"/>
    <property type="match status" value="1"/>
</dbReference>
<dbReference type="InterPro" id="IPR002078">
    <property type="entry name" value="Sigma_54_int"/>
</dbReference>
<dbReference type="GO" id="GO:0000160">
    <property type="term" value="P:phosphorelay signal transduction system"/>
    <property type="evidence" value="ECO:0007669"/>
    <property type="project" value="InterPro"/>
</dbReference>
<dbReference type="FunFam" id="3.40.50.2300:FF:000018">
    <property type="entry name" value="DNA-binding transcriptional regulator NtrC"/>
    <property type="match status" value="1"/>
</dbReference>
<evidence type="ECO:0000256" key="2">
    <source>
        <dbReference type="ARBA" id="ARBA00022741"/>
    </source>
</evidence>
<dbReference type="Pfam" id="PF00072">
    <property type="entry name" value="Response_reg"/>
    <property type="match status" value="1"/>
</dbReference>
<dbReference type="InterPro" id="IPR001789">
    <property type="entry name" value="Sig_transdc_resp-reg_receiver"/>
</dbReference>
<dbReference type="PANTHER" id="PTHR32071">
    <property type="entry name" value="TRANSCRIPTIONAL REGULATORY PROTEIN"/>
    <property type="match status" value="1"/>
</dbReference>
<keyword evidence="4" id="KW-0805">Transcription regulation</keyword>